<dbReference type="InterPro" id="IPR048136">
    <property type="entry name" value="STM3941-like"/>
</dbReference>
<keyword evidence="1" id="KW-1133">Transmembrane helix</keyword>
<protein>
    <recommendedName>
        <fullName evidence="3">Photosystem I assembly protein Ycf4</fullName>
    </recommendedName>
</protein>
<sequence>MMYEHETVIELSKNKVVLLTLGASLFVTLGIWLLQLQFMVGILAISFFGLCLVFSVAKLFDKKPGLILNEEGLIDNSSGVSAGFIPWSEVTGFSIFEIQKQKMLVVGIRNPEKYIEHSSSLKRMINKANYNLCGSPVAITSNTLKMKFDELTSLCNQYYTRYGKISE</sequence>
<proteinExistence type="predicted"/>
<reference evidence="2" key="1">
    <citation type="journal article" date="2020" name="mSystems">
        <title>Genome- and Community-Level Interaction Insights into Carbon Utilization and Element Cycling Functions of Hydrothermarchaeota in Hydrothermal Sediment.</title>
        <authorList>
            <person name="Zhou Z."/>
            <person name="Liu Y."/>
            <person name="Xu W."/>
            <person name="Pan J."/>
            <person name="Luo Z.H."/>
            <person name="Li M."/>
        </authorList>
    </citation>
    <scope>NUCLEOTIDE SEQUENCE [LARGE SCALE GENOMIC DNA]</scope>
    <source>
        <strain evidence="2">SpSt-503</strain>
    </source>
</reference>
<feature type="transmembrane region" description="Helical" evidence="1">
    <location>
        <begin position="16"/>
        <end position="34"/>
    </location>
</feature>
<feature type="transmembrane region" description="Helical" evidence="1">
    <location>
        <begin position="40"/>
        <end position="60"/>
    </location>
</feature>
<evidence type="ECO:0008006" key="3">
    <source>
        <dbReference type="Google" id="ProtNLM"/>
    </source>
</evidence>
<keyword evidence="1" id="KW-0472">Membrane</keyword>
<evidence type="ECO:0000313" key="2">
    <source>
        <dbReference type="EMBL" id="HFH28047.1"/>
    </source>
</evidence>
<keyword evidence="1" id="KW-0812">Transmembrane</keyword>
<accession>A0A7C3IHS4</accession>
<organism evidence="2">
    <name type="scientific">Gracilinema caldarium</name>
    <dbReference type="NCBI Taxonomy" id="215591"/>
    <lineage>
        <taxon>Bacteria</taxon>
        <taxon>Pseudomonadati</taxon>
        <taxon>Spirochaetota</taxon>
        <taxon>Spirochaetia</taxon>
        <taxon>Spirochaetales</taxon>
        <taxon>Breznakiellaceae</taxon>
        <taxon>Gracilinema</taxon>
    </lineage>
</organism>
<evidence type="ECO:0000256" key="1">
    <source>
        <dbReference type="SAM" id="Phobius"/>
    </source>
</evidence>
<name>A0A7C3IHS4_9SPIR</name>
<dbReference type="NCBIfam" id="NF041635">
    <property type="entry name" value="STM3941_fam"/>
    <property type="match status" value="1"/>
</dbReference>
<dbReference type="AlphaFoldDB" id="A0A7C3IHS4"/>
<gene>
    <name evidence="2" type="ORF">ENS59_00830</name>
</gene>
<dbReference type="EMBL" id="DSVL01000027">
    <property type="protein sequence ID" value="HFH28047.1"/>
    <property type="molecule type" value="Genomic_DNA"/>
</dbReference>
<comment type="caution">
    <text evidence="2">The sequence shown here is derived from an EMBL/GenBank/DDBJ whole genome shotgun (WGS) entry which is preliminary data.</text>
</comment>